<evidence type="ECO:0000256" key="1">
    <source>
        <dbReference type="ARBA" id="ARBA00022679"/>
    </source>
</evidence>
<dbReference type="OrthoDB" id="9803035at2"/>
<dbReference type="InterPro" id="IPR002123">
    <property type="entry name" value="Plipid/glycerol_acylTrfase"/>
</dbReference>
<accession>A0A1X6WMF6</accession>
<dbReference type="SUPFAM" id="SSF69593">
    <property type="entry name" value="Glycerol-3-phosphate (1)-acyltransferase"/>
    <property type="match status" value="1"/>
</dbReference>
<dbReference type="CDD" id="cd07989">
    <property type="entry name" value="LPLAT_AGPAT-like"/>
    <property type="match status" value="1"/>
</dbReference>
<dbReference type="EMBL" id="FWFD01000008">
    <property type="protein sequence ID" value="SLM85514.1"/>
    <property type="molecule type" value="Genomic_DNA"/>
</dbReference>
<keyword evidence="5" id="KW-1185">Reference proteome</keyword>
<evidence type="ECO:0000259" key="3">
    <source>
        <dbReference type="SMART" id="SM00563"/>
    </source>
</evidence>
<keyword evidence="2 4" id="KW-0012">Acyltransferase</keyword>
<proteinExistence type="predicted"/>
<sequence>MTFMYRFLLGVVRFLTFFINTNARYIGRNNLPKEENYVLVGPHRTWFEPLYFAMGAWPRKFSFMAKKELFDNKFLGFILKKCHVFPVDRDNPGPSAIKTPVRALKNTDLSVMVFPSGSRYSDDLKGGAAVIAKMAKVKIVPAVYQGPLTFGALFTKKRVTMAFGEPIDISDIKKLDKEGIAEVERRMQKAFKELDMQINPDFVYQKPVKKEQK</sequence>
<reference evidence="5" key="1">
    <citation type="submission" date="2017-02" db="EMBL/GenBank/DDBJ databases">
        <authorList>
            <person name="Dridi B."/>
        </authorList>
    </citation>
    <scope>NUCLEOTIDE SEQUENCE [LARGE SCALE GENOMIC DNA]</scope>
    <source>
        <strain evidence="5">bH819</strain>
    </source>
</reference>
<dbReference type="Proteomes" id="UP000195918">
    <property type="component" value="Unassembled WGS sequence"/>
</dbReference>
<dbReference type="SMART" id="SM00563">
    <property type="entry name" value="PlsC"/>
    <property type="match status" value="1"/>
</dbReference>
<dbReference type="AlphaFoldDB" id="A0A1X6WMF6"/>
<evidence type="ECO:0000313" key="5">
    <source>
        <dbReference type="Proteomes" id="UP000195918"/>
    </source>
</evidence>
<keyword evidence="1 4" id="KW-0808">Transferase</keyword>
<evidence type="ECO:0000313" key="4">
    <source>
        <dbReference type="EMBL" id="SLM85514.1"/>
    </source>
</evidence>
<dbReference type="PANTHER" id="PTHR10434">
    <property type="entry name" value="1-ACYL-SN-GLYCEROL-3-PHOSPHATE ACYLTRANSFERASE"/>
    <property type="match status" value="1"/>
</dbReference>
<dbReference type="GO" id="GO:0006654">
    <property type="term" value="P:phosphatidic acid biosynthetic process"/>
    <property type="evidence" value="ECO:0007669"/>
    <property type="project" value="TreeGrafter"/>
</dbReference>
<protein>
    <submittedName>
        <fullName evidence="4">1-acyl-sn-glycerol-3-phosphate acyltransferase</fullName>
        <ecNumber evidence="4">2.3.1.51</ecNumber>
    </submittedName>
</protein>
<dbReference type="EC" id="2.3.1.51" evidence="4"/>
<dbReference type="GO" id="GO:0003841">
    <property type="term" value="F:1-acylglycerol-3-phosphate O-acyltransferase activity"/>
    <property type="evidence" value="ECO:0007669"/>
    <property type="project" value="UniProtKB-EC"/>
</dbReference>
<feature type="domain" description="Phospholipid/glycerol acyltransferase" evidence="3">
    <location>
        <begin position="37"/>
        <end position="147"/>
    </location>
</feature>
<organism evidence="4 5">
    <name type="scientific">Vagococcus fluvialis bH819</name>
    <dbReference type="NCBI Taxonomy" id="1255619"/>
    <lineage>
        <taxon>Bacteria</taxon>
        <taxon>Bacillati</taxon>
        <taxon>Bacillota</taxon>
        <taxon>Bacilli</taxon>
        <taxon>Lactobacillales</taxon>
        <taxon>Enterococcaceae</taxon>
        <taxon>Vagococcus</taxon>
    </lineage>
</organism>
<dbReference type="PANTHER" id="PTHR10434:SF40">
    <property type="entry name" value="1-ACYL-SN-GLYCEROL-3-PHOSPHATE ACYLTRANSFERASE"/>
    <property type="match status" value="1"/>
</dbReference>
<gene>
    <name evidence="4" type="ORF">FM121_05400</name>
</gene>
<dbReference type="Pfam" id="PF01553">
    <property type="entry name" value="Acyltransferase"/>
    <property type="match status" value="1"/>
</dbReference>
<evidence type="ECO:0000256" key="2">
    <source>
        <dbReference type="ARBA" id="ARBA00023315"/>
    </source>
</evidence>
<name>A0A1X6WMF6_9ENTE</name>